<protein>
    <submittedName>
        <fullName evidence="7">Glycine betaine ABC transporter substrate-binding protein</fullName>
    </submittedName>
</protein>
<feature type="chain" id="PRO_5046535126" evidence="5">
    <location>
        <begin position="27"/>
        <end position="302"/>
    </location>
</feature>
<dbReference type="CDD" id="cd13639">
    <property type="entry name" value="PBP2_OpuAC_like"/>
    <property type="match status" value="1"/>
</dbReference>
<dbReference type="Gene3D" id="3.40.190.100">
    <property type="entry name" value="Glycine betaine-binding periplasmic protein, domain 2"/>
    <property type="match status" value="1"/>
</dbReference>
<keyword evidence="2" id="KW-0813">Transport</keyword>
<dbReference type="InterPro" id="IPR007210">
    <property type="entry name" value="ABC_Gly_betaine_transp_sub-bd"/>
</dbReference>
<accession>A0ABP8YFL1</accession>
<evidence type="ECO:0000313" key="7">
    <source>
        <dbReference type="EMBL" id="GAA4726052.1"/>
    </source>
</evidence>
<dbReference type="PANTHER" id="PTHR47737">
    <property type="entry name" value="GLYCINE BETAINE/PROLINE BETAINE TRANSPORT SYSTEM PERMEASE PROTEIN PROW"/>
    <property type="match status" value="1"/>
</dbReference>
<feature type="signal peptide" evidence="5">
    <location>
        <begin position="1"/>
        <end position="26"/>
    </location>
</feature>
<sequence>MIGTTGKRIGAATAALTLTLGMTACASEDGATGGSESETDKTITMGIIPSWTDGLSTAYLWKNILEEDGYTVEIEEINDAAPLYTGLAEGDIDVYPSAWPEVTHKSYMDEYGDDIEDLGAYYDNAKLTVAVPEYSDLKSIEDLVGKSADYDGKIVGIEAGAGLTKAVQDSVIPEYGLDEDGWELQTSSTPAMLNALEEAVASEEDIVVTLWRPFWANNEFPVRDLEDPKGALGEAEGLHELATAGFSEEFPEVAEMMGNAKLDDEQYGTLEDQVVNKNEGDPAAGVEAWIADNQDWVDALKG</sequence>
<dbReference type="Pfam" id="PF04069">
    <property type="entry name" value="OpuAC"/>
    <property type="match status" value="1"/>
</dbReference>
<dbReference type="PROSITE" id="PS51257">
    <property type="entry name" value="PROKAR_LIPOPROTEIN"/>
    <property type="match status" value="1"/>
</dbReference>
<dbReference type="SUPFAM" id="SSF53850">
    <property type="entry name" value="Periplasmic binding protein-like II"/>
    <property type="match status" value="1"/>
</dbReference>
<evidence type="ECO:0000256" key="5">
    <source>
        <dbReference type="SAM" id="SignalP"/>
    </source>
</evidence>
<gene>
    <name evidence="7" type="ORF">GCM10023198_58970</name>
</gene>
<evidence type="ECO:0000256" key="2">
    <source>
        <dbReference type="ARBA" id="ARBA00022448"/>
    </source>
</evidence>
<comment type="caution">
    <text evidence="7">The sequence shown here is derived from an EMBL/GenBank/DDBJ whole genome shotgun (WGS) entry which is preliminary data.</text>
</comment>
<dbReference type="Proteomes" id="UP001500843">
    <property type="component" value="Unassembled WGS sequence"/>
</dbReference>
<dbReference type="EMBL" id="BAABHM010000042">
    <property type="protein sequence ID" value="GAA4726052.1"/>
    <property type="molecule type" value="Genomic_DNA"/>
</dbReference>
<feature type="domain" description="ABC-type glycine betaine transport system substrate-binding" evidence="6">
    <location>
        <begin position="41"/>
        <end position="291"/>
    </location>
</feature>
<evidence type="ECO:0000256" key="4">
    <source>
        <dbReference type="ARBA" id="ARBA00023136"/>
    </source>
</evidence>
<name>A0ABP8YFL1_9MICO</name>
<proteinExistence type="predicted"/>
<keyword evidence="8" id="KW-1185">Reference proteome</keyword>
<reference evidence="8" key="1">
    <citation type="journal article" date="2019" name="Int. J. Syst. Evol. Microbiol.">
        <title>The Global Catalogue of Microorganisms (GCM) 10K type strain sequencing project: providing services to taxonomists for standard genome sequencing and annotation.</title>
        <authorList>
            <consortium name="The Broad Institute Genomics Platform"/>
            <consortium name="The Broad Institute Genome Sequencing Center for Infectious Disease"/>
            <person name="Wu L."/>
            <person name="Ma J."/>
        </authorList>
    </citation>
    <scope>NUCLEOTIDE SEQUENCE [LARGE SCALE GENOMIC DNA]</scope>
    <source>
        <strain evidence="8">JCM 17975</strain>
    </source>
</reference>
<evidence type="ECO:0000259" key="6">
    <source>
        <dbReference type="Pfam" id="PF04069"/>
    </source>
</evidence>
<keyword evidence="5" id="KW-0732">Signal</keyword>
<keyword evidence="3" id="KW-1003">Cell membrane</keyword>
<keyword evidence="4" id="KW-0472">Membrane</keyword>
<comment type="subcellular location">
    <subcellularLocation>
        <location evidence="1">Cell membrane</location>
    </subcellularLocation>
</comment>
<dbReference type="RefSeq" id="WP_253873926.1">
    <property type="nucleotide sequence ID" value="NZ_BAABHM010000042.1"/>
</dbReference>
<organism evidence="7 8">
    <name type="scientific">Promicromonospora umidemergens</name>
    <dbReference type="NCBI Taxonomy" id="629679"/>
    <lineage>
        <taxon>Bacteria</taxon>
        <taxon>Bacillati</taxon>
        <taxon>Actinomycetota</taxon>
        <taxon>Actinomycetes</taxon>
        <taxon>Micrococcales</taxon>
        <taxon>Promicromonosporaceae</taxon>
        <taxon>Promicromonospora</taxon>
    </lineage>
</organism>
<evidence type="ECO:0000256" key="3">
    <source>
        <dbReference type="ARBA" id="ARBA00022475"/>
    </source>
</evidence>
<evidence type="ECO:0000313" key="8">
    <source>
        <dbReference type="Proteomes" id="UP001500843"/>
    </source>
</evidence>
<evidence type="ECO:0000256" key="1">
    <source>
        <dbReference type="ARBA" id="ARBA00004236"/>
    </source>
</evidence>
<dbReference type="Gene3D" id="3.40.190.10">
    <property type="entry name" value="Periplasmic binding protein-like II"/>
    <property type="match status" value="1"/>
</dbReference>
<dbReference type="PANTHER" id="PTHR47737:SF1">
    <property type="entry name" value="GLYCINE BETAINE_PROLINE BETAINE TRANSPORT SYSTEM PERMEASE PROTEIN PROW"/>
    <property type="match status" value="1"/>
</dbReference>